<name>A0AC34QIW9_9BILA</name>
<organism evidence="1 2">
    <name type="scientific">Panagrolaimus sp. JU765</name>
    <dbReference type="NCBI Taxonomy" id="591449"/>
    <lineage>
        <taxon>Eukaryota</taxon>
        <taxon>Metazoa</taxon>
        <taxon>Ecdysozoa</taxon>
        <taxon>Nematoda</taxon>
        <taxon>Chromadorea</taxon>
        <taxon>Rhabditida</taxon>
        <taxon>Tylenchina</taxon>
        <taxon>Panagrolaimomorpha</taxon>
        <taxon>Panagrolaimoidea</taxon>
        <taxon>Panagrolaimidae</taxon>
        <taxon>Panagrolaimus</taxon>
    </lineage>
</organism>
<accession>A0AC34QIW9</accession>
<reference evidence="2" key="1">
    <citation type="submission" date="2022-11" db="UniProtKB">
        <authorList>
            <consortium name="WormBaseParasite"/>
        </authorList>
    </citation>
    <scope>IDENTIFICATION</scope>
</reference>
<evidence type="ECO:0000313" key="2">
    <source>
        <dbReference type="WBParaSite" id="JU765_v2.g16635.t1"/>
    </source>
</evidence>
<proteinExistence type="predicted"/>
<dbReference type="WBParaSite" id="JU765_v2.g16635.t1">
    <property type="protein sequence ID" value="JU765_v2.g16635.t1"/>
    <property type="gene ID" value="JU765_v2.g16635"/>
</dbReference>
<evidence type="ECO:0000313" key="1">
    <source>
        <dbReference type="Proteomes" id="UP000887576"/>
    </source>
</evidence>
<protein>
    <submittedName>
        <fullName evidence="2">Fumarylacetoacetase</fullName>
    </submittedName>
</protein>
<sequence length="418" mass="46780">MSFIEVSKDSDFPLENLPYGIFSTNANPKKRIGVAIGDKILDLSVVKHFFDGPELAKHQNVFEKESLNAFMGLPRAAWLEARSTLQKLLSKDNSKLRDDSELRSKAFVNQKDAKMHLPAEIGDYTDFYSSEQHATNVGIMFRGKENALMPNWKWLPVGYHGRASSVVVSGTPLRRPWGQTMADGASAPTFNPCRLADFELEMAFFIGGQENKLGEPITMDKTEDHIFGMVLMNDWSARDIQKWEYVPLGPFLAKSFGTTISPWVVTMEALKPFLIDNAKQDPTPLEYLRHDDPYTLDINLTVSIKPEGDADHVVTKTNFKNLYWTLKQQLAHHSVNGCNMRPGDLLGSGTVSGPEEGAYGSMLELSWKGTKEVTVGSQKRKFLQDNDEVNISGWCEKNGIKIGFGECRGKLLPAITRN</sequence>
<dbReference type="Proteomes" id="UP000887576">
    <property type="component" value="Unplaced"/>
</dbReference>